<dbReference type="Proteomes" id="UP000070501">
    <property type="component" value="Unassembled WGS sequence"/>
</dbReference>
<keyword evidence="3" id="KW-1185">Reference proteome</keyword>
<proteinExistence type="predicted"/>
<evidence type="ECO:0000313" key="3">
    <source>
        <dbReference type="Proteomes" id="UP000070501"/>
    </source>
</evidence>
<name>A0A136J7B2_9PEZI</name>
<organism evidence="2 3">
    <name type="scientific">Microdochium bolleyi</name>
    <dbReference type="NCBI Taxonomy" id="196109"/>
    <lineage>
        <taxon>Eukaryota</taxon>
        <taxon>Fungi</taxon>
        <taxon>Dikarya</taxon>
        <taxon>Ascomycota</taxon>
        <taxon>Pezizomycotina</taxon>
        <taxon>Sordariomycetes</taxon>
        <taxon>Xylariomycetidae</taxon>
        <taxon>Xylariales</taxon>
        <taxon>Microdochiaceae</taxon>
        <taxon>Microdochium</taxon>
    </lineage>
</organism>
<reference evidence="3" key="1">
    <citation type="submission" date="2016-02" db="EMBL/GenBank/DDBJ databases">
        <title>Draft genome sequence of Microdochium bolleyi, a fungal endophyte of beachgrass.</title>
        <authorList>
            <consortium name="DOE Joint Genome Institute"/>
            <person name="David A.S."/>
            <person name="May G."/>
            <person name="Haridas S."/>
            <person name="Lim J."/>
            <person name="Wang M."/>
            <person name="Labutti K."/>
            <person name="Lipzen A."/>
            <person name="Barry K."/>
            <person name="Grigoriev I.V."/>
        </authorList>
    </citation>
    <scope>NUCLEOTIDE SEQUENCE [LARGE SCALE GENOMIC DNA]</scope>
    <source>
        <strain evidence="3">J235TASD1</strain>
    </source>
</reference>
<accession>A0A136J7B2</accession>
<sequence length="108" mass="11277">MPSSISHASLPVPASVAIQPVSGAFHAPALSTPPSIHAAMSTLRLCCDPALPTDTGPLRAFCPLRGPARVRPRVTSYDISPHKVLRGNGSAQRATPLRARPRAPARTA</sequence>
<dbReference type="InParanoid" id="A0A136J7B2"/>
<feature type="compositionally biased region" description="Basic residues" evidence="1">
    <location>
        <begin position="99"/>
        <end position="108"/>
    </location>
</feature>
<evidence type="ECO:0000313" key="2">
    <source>
        <dbReference type="EMBL" id="KXJ93017.1"/>
    </source>
</evidence>
<protein>
    <submittedName>
        <fullName evidence="2">Uncharacterized protein</fullName>
    </submittedName>
</protein>
<feature type="region of interest" description="Disordered" evidence="1">
    <location>
        <begin position="81"/>
        <end position="108"/>
    </location>
</feature>
<dbReference type="EMBL" id="KQ964248">
    <property type="protein sequence ID" value="KXJ93017.1"/>
    <property type="molecule type" value="Genomic_DNA"/>
</dbReference>
<evidence type="ECO:0000256" key="1">
    <source>
        <dbReference type="SAM" id="MobiDB-lite"/>
    </source>
</evidence>
<dbReference type="AlphaFoldDB" id="A0A136J7B2"/>
<gene>
    <name evidence="2" type="ORF">Micbo1qcDRAFT_52762</name>
</gene>